<feature type="non-terminal residue" evidence="1">
    <location>
        <position position="1"/>
    </location>
</feature>
<organism evidence="1">
    <name type="scientific">marine metagenome</name>
    <dbReference type="NCBI Taxonomy" id="408172"/>
    <lineage>
        <taxon>unclassified sequences</taxon>
        <taxon>metagenomes</taxon>
        <taxon>ecological metagenomes</taxon>
    </lineage>
</organism>
<sequence>VYLVDTDPRDVPESYLHGRQVQIIYGSFLEGRFAFG</sequence>
<gene>
    <name evidence="1" type="ORF">METZ01_LOCUS290492</name>
</gene>
<name>A0A382LLI9_9ZZZZ</name>
<accession>A0A382LLI9</accession>
<evidence type="ECO:0000313" key="1">
    <source>
        <dbReference type="EMBL" id="SVC37638.1"/>
    </source>
</evidence>
<dbReference type="AlphaFoldDB" id="A0A382LLI9"/>
<protein>
    <submittedName>
        <fullName evidence="1">Uncharacterized protein</fullName>
    </submittedName>
</protein>
<reference evidence="1" key="1">
    <citation type="submission" date="2018-05" db="EMBL/GenBank/DDBJ databases">
        <authorList>
            <person name="Lanie J.A."/>
            <person name="Ng W.-L."/>
            <person name="Kazmierczak K.M."/>
            <person name="Andrzejewski T.M."/>
            <person name="Davidsen T.M."/>
            <person name="Wayne K.J."/>
            <person name="Tettelin H."/>
            <person name="Glass J.I."/>
            <person name="Rusch D."/>
            <person name="Podicherti R."/>
            <person name="Tsui H.-C.T."/>
            <person name="Winkler M.E."/>
        </authorList>
    </citation>
    <scope>NUCLEOTIDE SEQUENCE</scope>
</reference>
<proteinExistence type="predicted"/>
<dbReference type="EMBL" id="UINC01087886">
    <property type="protein sequence ID" value="SVC37638.1"/>
    <property type="molecule type" value="Genomic_DNA"/>
</dbReference>